<dbReference type="InterPro" id="IPR029063">
    <property type="entry name" value="SAM-dependent_MTases_sf"/>
</dbReference>
<organism evidence="2 3">
    <name type="scientific">Pseudonocardia eucalypti</name>
    <dbReference type="NCBI Taxonomy" id="648755"/>
    <lineage>
        <taxon>Bacteria</taxon>
        <taxon>Bacillati</taxon>
        <taxon>Actinomycetota</taxon>
        <taxon>Actinomycetes</taxon>
        <taxon>Pseudonocardiales</taxon>
        <taxon>Pseudonocardiaceae</taxon>
        <taxon>Pseudonocardia</taxon>
    </lineage>
</organism>
<reference evidence="3" key="1">
    <citation type="journal article" date="2019" name="Int. J. Syst. Evol. Microbiol.">
        <title>The Global Catalogue of Microorganisms (GCM) 10K type strain sequencing project: providing services to taxonomists for standard genome sequencing and annotation.</title>
        <authorList>
            <consortium name="The Broad Institute Genomics Platform"/>
            <consortium name="The Broad Institute Genome Sequencing Center for Infectious Disease"/>
            <person name="Wu L."/>
            <person name="Ma J."/>
        </authorList>
    </citation>
    <scope>NUCLEOTIDE SEQUENCE [LARGE SCALE GENOMIC DNA]</scope>
    <source>
        <strain evidence="3">JCM 18303</strain>
    </source>
</reference>
<dbReference type="PANTHER" id="PTHR42912:SF93">
    <property type="entry name" value="N6-ADENOSINE-METHYLTRANSFERASE TMT1A"/>
    <property type="match status" value="1"/>
</dbReference>
<dbReference type="PANTHER" id="PTHR42912">
    <property type="entry name" value="METHYLTRANSFERASE"/>
    <property type="match status" value="1"/>
</dbReference>
<comment type="caution">
    <text evidence="2">The sequence shown here is derived from an EMBL/GenBank/DDBJ whole genome shotgun (WGS) entry which is preliminary data.</text>
</comment>
<dbReference type="InterPro" id="IPR041698">
    <property type="entry name" value="Methyltransf_25"/>
</dbReference>
<dbReference type="SUPFAM" id="SSF53335">
    <property type="entry name" value="S-adenosyl-L-methionine-dependent methyltransferases"/>
    <property type="match status" value="1"/>
</dbReference>
<sequence>MVKVRHEHDYIPAFGTDRLLPYYDAVTRLMGARRVHRRLVELARTPAGAQVLDIGCGTGNLTILARRAQPDAEFTGSDPDPLALARATRKAEGLGIRFERGYAQRLPYPDGSFDLVFSALMLHHLDGDTRAGAIREVRRVLRPGGLLHLADIHGPDPELFAGAGFTEHSRVGRLRAVFGAVEFFRARA</sequence>
<dbReference type="CDD" id="cd02440">
    <property type="entry name" value="AdoMet_MTases"/>
    <property type="match status" value="1"/>
</dbReference>
<accession>A0ABP9PV17</accession>
<keyword evidence="3" id="KW-1185">Reference proteome</keyword>
<feature type="domain" description="Methyltransferase" evidence="1">
    <location>
        <begin position="51"/>
        <end position="145"/>
    </location>
</feature>
<gene>
    <name evidence="2" type="ORF">GCM10023321_20850</name>
</gene>
<dbReference type="RefSeq" id="WP_185066484.1">
    <property type="nucleotide sequence ID" value="NZ_BAABJP010000007.1"/>
</dbReference>
<dbReference type="Proteomes" id="UP001428817">
    <property type="component" value="Unassembled WGS sequence"/>
</dbReference>
<protein>
    <recommendedName>
        <fullName evidence="1">Methyltransferase domain-containing protein</fullName>
    </recommendedName>
</protein>
<evidence type="ECO:0000259" key="1">
    <source>
        <dbReference type="Pfam" id="PF13649"/>
    </source>
</evidence>
<proteinExistence type="predicted"/>
<evidence type="ECO:0000313" key="2">
    <source>
        <dbReference type="EMBL" id="GAA5152342.1"/>
    </source>
</evidence>
<dbReference type="InterPro" id="IPR050508">
    <property type="entry name" value="Methyltransf_Superfamily"/>
</dbReference>
<evidence type="ECO:0000313" key="3">
    <source>
        <dbReference type="Proteomes" id="UP001428817"/>
    </source>
</evidence>
<dbReference type="Gene3D" id="3.40.50.150">
    <property type="entry name" value="Vaccinia Virus protein VP39"/>
    <property type="match status" value="1"/>
</dbReference>
<dbReference type="EMBL" id="BAABJP010000007">
    <property type="protein sequence ID" value="GAA5152342.1"/>
    <property type="molecule type" value="Genomic_DNA"/>
</dbReference>
<name>A0ABP9PV17_9PSEU</name>
<dbReference type="Pfam" id="PF13649">
    <property type="entry name" value="Methyltransf_25"/>
    <property type="match status" value="1"/>
</dbReference>